<dbReference type="Proteomes" id="UP000070501">
    <property type="component" value="Unassembled WGS sequence"/>
</dbReference>
<evidence type="ECO:0000256" key="1">
    <source>
        <dbReference type="ARBA" id="ARBA00004141"/>
    </source>
</evidence>
<dbReference type="Pfam" id="PF04140">
    <property type="entry name" value="ICMT"/>
    <property type="match status" value="1"/>
</dbReference>
<dbReference type="Gene3D" id="1.20.120.1630">
    <property type="match status" value="1"/>
</dbReference>
<proteinExistence type="inferred from homology"/>
<keyword evidence="7 10" id="KW-0812">Transmembrane</keyword>
<feature type="transmembrane region" description="Helical" evidence="10">
    <location>
        <begin position="149"/>
        <end position="173"/>
    </location>
</feature>
<name>A0A136IR57_9PEZI</name>
<evidence type="ECO:0000256" key="8">
    <source>
        <dbReference type="ARBA" id="ARBA00022989"/>
    </source>
</evidence>
<evidence type="ECO:0000256" key="6">
    <source>
        <dbReference type="ARBA" id="ARBA00022691"/>
    </source>
</evidence>
<evidence type="ECO:0000313" key="12">
    <source>
        <dbReference type="EMBL" id="KXJ87415.1"/>
    </source>
</evidence>
<keyword evidence="8 10" id="KW-1133">Transmembrane helix</keyword>
<comment type="similarity">
    <text evidence="2 10">Belongs to the class VI-like SAM-binding methyltransferase superfamily. Isoprenylcysteine carboxyl methyltransferase family.</text>
</comment>
<evidence type="ECO:0000256" key="4">
    <source>
        <dbReference type="ARBA" id="ARBA00022603"/>
    </source>
</evidence>
<gene>
    <name evidence="12" type="ORF">Micbo1qcDRAFT_151844</name>
</gene>
<dbReference type="OrthoDB" id="422086at2759"/>
<dbReference type="GO" id="GO:0005789">
    <property type="term" value="C:endoplasmic reticulum membrane"/>
    <property type="evidence" value="ECO:0007669"/>
    <property type="project" value="UniProtKB-SubCell"/>
</dbReference>
<keyword evidence="9 10" id="KW-0472">Membrane</keyword>
<evidence type="ECO:0000256" key="7">
    <source>
        <dbReference type="ARBA" id="ARBA00022692"/>
    </source>
</evidence>
<evidence type="ECO:0000256" key="2">
    <source>
        <dbReference type="ARBA" id="ARBA00009140"/>
    </source>
</evidence>
<dbReference type="STRING" id="196109.A0A136IR57"/>
<evidence type="ECO:0000256" key="10">
    <source>
        <dbReference type="RuleBase" id="RU362022"/>
    </source>
</evidence>
<protein>
    <recommendedName>
        <fullName evidence="3 10">Protein-S-isoprenylcysteine O-methyltransferase</fullName>
        <ecNumber evidence="3 10">2.1.1.100</ecNumber>
    </recommendedName>
</protein>
<dbReference type="InterPro" id="IPR025770">
    <property type="entry name" value="PPMT_MeTrfase"/>
</dbReference>
<comment type="subcellular location">
    <subcellularLocation>
        <location evidence="10">Endoplasmic reticulum membrane</location>
        <topology evidence="10">Multi-pass membrane protein</topology>
    </subcellularLocation>
    <subcellularLocation>
        <location evidence="1">Membrane</location>
        <topology evidence="1">Multi-pass membrane protein</topology>
    </subcellularLocation>
</comment>
<evidence type="ECO:0000256" key="3">
    <source>
        <dbReference type="ARBA" id="ARBA00012151"/>
    </source>
</evidence>
<sequence>MEYSDSSSEWSEDDSLATCSQPQETDASQPPHKGLDGLALHGFVLGILLTAAATVTAWFFLQPPLSPQCRAPHSPHWRTPFFLASIASLHALELWAITRYAPEQASSKHLRLGAGRRTHIVAYTFATVECLVSRYLWWFPFGLPFVMEVAGTMVVVGLLVHTLAIVHAGPAFLDEVRRRTGSTSRTRPHALVTTGIYRVMRHPAYFGYFWWAIGTQLIMGNVLSLLAFPIVLWSFFAGRVRVEEEMLVRVYGLEYEDYQRRVGTWMPFIGNT</sequence>
<keyword evidence="5 12" id="KW-0808">Transferase</keyword>
<feature type="transmembrane region" description="Helical" evidence="10">
    <location>
        <begin position="38"/>
        <end position="61"/>
    </location>
</feature>
<comment type="catalytic activity">
    <reaction evidence="10">
        <text>[protein]-C-terminal S-[(2E,6E)-farnesyl]-L-cysteine + S-adenosyl-L-methionine = [protein]-C-terminal S-[(2E,6E)-farnesyl]-L-cysteine methyl ester + S-adenosyl-L-homocysteine</text>
        <dbReference type="Rhea" id="RHEA:21672"/>
        <dbReference type="Rhea" id="RHEA-COMP:12125"/>
        <dbReference type="Rhea" id="RHEA-COMP:12126"/>
        <dbReference type="ChEBI" id="CHEBI:57856"/>
        <dbReference type="ChEBI" id="CHEBI:59789"/>
        <dbReference type="ChEBI" id="CHEBI:90510"/>
        <dbReference type="ChEBI" id="CHEBI:90511"/>
        <dbReference type="EC" id="2.1.1.100"/>
    </reaction>
</comment>
<keyword evidence="4 10" id="KW-0489">Methyltransferase</keyword>
<dbReference type="AlphaFoldDB" id="A0A136IR57"/>
<evidence type="ECO:0000256" key="5">
    <source>
        <dbReference type="ARBA" id="ARBA00022679"/>
    </source>
</evidence>
<feature type="compositionally biased region" description="Polar residues" evidence="11">
    <location>
        <begin position="17"/>
        <end position="28"/>
    </location>
</feature>
<accession>A0A136IR57</accession>
<dbReference type="InterPro" id="IPR007269">
    <property type="entry name" value="ICMT_MeTrfase"/>
</dbReference>
<dbReference type="InParanoid" id="A0A136IR57"/>
<dbReference type="PANTHER" id="PTHR12714:SF9">
    <property type="entry name" value="PROTEIN-S-ISOPRENYLCYSTEINE O-METHYLTRANSFERASE"/>
    <property type="match status" value="1"/>
</dbReference>
<keyword evidence="13" id="KW-1185">Reference proteome</keyword>
<feature type="transmembrane region" description="Helical" evidence="10">
    <location>
        <begin position="120"/>
        <end position="137"/>
    </location>
</feature>
<evidence type="ECO:0000256" key="9">
    <source>
        <dbReference type="ARBA" id="ARBA00023136"/>
    </source>
</evidence>
<feature type="transmembrane region" description="Helical" evidence="10">
    <location>
        <begin position="208"/>
        <end position="236"/>
    </location>
</feature>
<dbReference type="GO" id="GO:0032259">
    <property type="term" value="P:methylation"/>
    <property type="evidence" value="ECO:0007669"/>
    <property type="project" value="UniProtKB-KW"/>
</dbReference>
<organism evidence="12 13">
    <name type="scientific">Microdochium bolleyi</name>
    <dbReference type="NCBI Taxonomy" id="196109"/>
    <lineage>
        <taxon>Eukaryota</taxon>
        <taxon>Fungi</taxon>
        <taxon>Dikarya</taxon>
        <taxon>Ascomycota</taxon>
        <taxon>Pezizomycotina</taxon>
        <taxon>Sordariomycetes</taxon>
        <taxon>Xylariomycetidae</taxon>
        <taxon>Xylariales</taxon>
        <taxon>Microdochiaceae</taxon>
        <taxon>Microdochium</taxon>
    </lineage>
</organism>
<reference evidence="13" key="1">
    <citation type="submission" date="2016-02" db="EMBL/GenBank/DDBJ databases">
        <title>Draft genome sequence of Microdochium bolleyi, a fungal endophyte of beachgrass.</title>
        <authorList>
            <consortium name="DOE Joint Genome Institute"/>
            <person name="David A.S."/>
            <person name="May G."/>
            <person name="Haridas S."/>
            <person name="Lim J."/>
            <person name="Wang M."/>
            <person name="Labutti K."/>
            <person name="Lipzen A."/>
            <person name="Barry K."/>
            <person name="Grigoriev I.V."/>
        </authorList>
    </citation>
    <scope>NUCLEOTIDE SEQUENCE [LARGE SCALE GENOMIC DNA]</scope>
    <source>
        <strain evidence="13">J235TASD1</strain>
    </source>
</reference>
<keyword evidence="10" id="KW-0256">Endoplasmic reticulum</keyword>
<dbReference type="EMBL" id="KQ964262">
    <property type="protein sequence ID" value="KXJ87415.1"/>
    <property type="molecule type" value="Genomic_DNA"/>
</dbReference>
<dbReference type="PROSITE" id="PS51564">
    <property type="entry name" value="SAM_ICMT"/>
    <property type="match status" value="1"/>
</dbReference>
<evidence type="ECO:0000256" key="11">
    <source>
        <dbReference type="SAM" id="MobiDB-lite"/>
    </source>
</evidence>
<dbReference type="PANTHER" id="PTHR12714">
    <property type="entry name" value="PROTEIN-S ISOPRENYLCYSTEINE O-METHYLTRANSFERASE"/>
    <property type="match status" value="1"/>
</dbReference>
<dbReference type="EC" id="2.1.1.100" evidence="3 10"/>
<feature type="region of interest" description="Disordered" evidence="11">
    <location>
        <begin position="1"/>
        <end position="32"/>
    </location>
</feature>
<keyword evidence="6 10" id="KW-0949">S-adenosyl-L-methionine</keyword>
<evidence type="ECO:0000313" key="13">
    <source>
        <dbReference type="Proteomes" id="UP000070501"/>
    </source>
</evidence>
<dbReference type="GO" id="GO:0004671">
    <property type="term" value="F:protein C-terminal S-isoprenylcysteine carboxyl O-methyltransferase activity"/>
    <property type="evidence" value="ECO:0007669"/>
    <property type="project" value="UniProtKB-EC"/>
</dbReference>